<dbReference type="Pfam" id="PF00196">
    <property type="entry name" value="GerE"/>
    <property type="match status" value="1"/>
</dbReference>
<dbReference type="Gene3D" id="1.10.10.10">
    <property type="entry name" value="Winged helix-like DNA-binding domain superfamily/Winged helix DNA-binding domain"/>
    <property type="match status" value="1"/>
</dbReference>
<dbReference type="Gene3D" id="1.25.40.10">
    <property type="entry name" value="Tetratricopeptide repeat domain"/>
    <property type="match status" value="1"/>
</dbReference>
<keyword evidence="6" id="KW-1185">Reference proteome</keyword>
<reference evidence="5 6" key="1">
    <citation type="submission" date="2022-07" db="EMBL/GenBank/DDBJ databases">
        <title>Degradation activity of malathion, p-nitrophenol and potential low-temperature adaptation strategy of Rhodococcus sp. FXJ9.536.</title>
        <authorList>
            <person name="Huang J."/>
            <person name="Huang Y."/>
        </authorList>
    </citation>
    <scope>NUCLEOTIDE SEQUENCE [LARGE SCALE GENOMIC DNA]</scope>
    <source>
        <strain evidence="5 6">FXJ9.536</strain>
    </source>
</reference>
<dbReference type="PANTHER" id="PTHR44688:SF16">
    <property type="entry name" value="DNA-BINDING TRANSCRIPTIONAL ACTIVATOR DEVR_DOSR"/>
    <property type="match status" value="1"/>
</dbReference>
<keyword evidence="3" id="KW-0804">Transcription</keyword>
<sequence>MHQPWPVIERRAEAQAIAEAVGCATGPRGVIVDGVSGAGKTTLVSEFVKSCDGPTTWLAGNATTSSTPFGAFSGVISDPDPDPWNAAVTLSTICRTVTDKNRNGTVVVDDAHLLDPLSADILNQIATTHTLSLVVALQTGVPVPEAISALWKDRGFSRVTLGCFGRDEIDTVLIAALGGPVDSKTSARIAAASQGNPRFLRHLVEGSLADDRLICCNSIWQLRGEPTITDECALHLRHRCAAAPAAAERALAVVAFGEPLDVAVLEALTSTESMLAVECTGLVRFCTEGGIVVARLAHPFLGEVVRQQVDDAEARRIRGELATLLGADAGEPLTRIRAAALSIGTDHHRSPQSLTAAAADATALCSFATAEELALAASAEGAGFRAQLLRAGALAWTDRGGEAEQVLTSLDPVNRPESDYTRWAVLRAGNLFWNLDALPSAYRILRTAYTHVAGPAGRHCVEAARAAIDVSAGRVVAATEAAARVRHSPNASSAAKMWAASASCMGLAMMGHGDEAALLADESLPLTQPDTAVLRFSIGHGHITALIYTGRFAEAQLAADRYLELARHHDAAWFGISSLVGKLDLARGRIGDAHKRLTEAAAVLDTSSPERRVVTNLLLTRVLTVSGQTREAVGALEQAEASLGEHRHLYRSDVAISRAWISAASGNLGRAIGLARRAAADAEEAGLLAVAAEAAHTAVRFGDSASAVQLHALSIAVDGLLIGPMVDHASALADSDGDGLVAAAMKFESLGASLLAADAYAHATGAYRHAGNRRDELRSSTRAYALAQKCDDAWTPAIFTSAAPLPLTPRERAVAALAAGELTNKEIAQRLGVSARTVEGHVYHVLMKLDVRDRDEMAETVAMGTCR</sequence>
<keyword evidence="1" id="KW-0805">Transcription regulation</keyword>
<dbReference type="InterPro" id="IPR000792">
    <property type="entry name" value="Tscrpt_reg_LuxR_C"/>
</dbReference>
<comment type="caution">
    <text evidence="5">The sequence shown here is derived from an EMBL/GenBank/DDBJ whole genome shotgun (WGS) entry which is preliminary data.</text>
</comment>
<dbReference type="InterPro" id="IPR027417">
    <property type="entry name" value="P-loop_NTPase"/>
</dbReference>
<accession>A0ABT1QF50</accession>
<organism evidence="5 6">
    <name type="scientific">Rhodococcus tibetensis</name>
    <dbReference type="NCBI Taxonomy" id="2965064"/>
    <lineage>
        <taxon>Bacteria</taxon>
        <taxon>Bacillati</taxon>
        <taxon>Actinomycetota</taxon>
        <taxon>Actinomycetes</taxon>
        <taxon>Mycobacteriales</taxon>
        <taxon>Nocardiaceae</taxon>
        <taxon>Rhodococcus</taxon>
    </lineage>
</organism>
<dbReference type="PRINTS" id="PR00038">
    <property type="entry name" value="HTHLUXR"/>
</dbReference>
<gene>
    <name evidence="5" type="ORF">NOF53_17375</name>
</gene>
<evidence type="ECO:0000313" key="6">
    <source>
        <dbReference type="Proteomes" id="UP001524501"/>
    </source>
</evidence>
<dbReference type="Proteomes" id="UP001524501">
    <property type="component" value="Unassembled WGS sequence"/>
</dbReference>
<dbReference type="SUPFAM" id="SSF52540">
    <property type="entry name" value="P-loop containing nucleoside triphosphate hydrolases"/>
    <property type="match status" value="1"/>
</dbReference>
<dbReference type="EMBL" id="JANFQF010000014">
    <property type="protein sequence ID" value="MCQ4120914.1"/>
    <property type="molecule type" value="Genomic_DNA"/>
</dbReference>
<evidence type="ECO:0000256" key="3">
    <source>
        <dbReference type="ARBA" id="ARBA00023163"/>
    </source>
</evidence>
<dbReference type="InterPro" id="IPR011990">
    <property type="entry name" value="TPR-like_helical_dom_sf"/>
</dbReference>
<keyword evidence="2" id="KW-0238">DNA-binding</keyword>
<evidence type="ECO:0000313" key="5">
    <source>
        <dbReference type="EMBL" id="MCQ4120914.1"/>
    </source>
</evidence>
<protein>
    <submittedName>
        <fullName evidence="5">LuxR C-terminal-related transcriptional regulator</fullName>
    </submittedName>
</protein>
<dbReference type="RefSeq" id="WP_255970938.1">
    <property type="nucleotide sequence ID" value="NZ_JANFQF010000014.1"/>
</dbReference>
<dbReference type="SUPFAM" id="SSF46894">
    <property type="entry name" value="C-terminal effector domain of the bipartite response regulators"/>
    <property type="match status" value="1"/>
</dbReference>
<dbReference type="InterPro" id="IPR016032">
    <property type="entry name" value="Sig_transdc_resp-reg_C-effctor"/>
</dbReference>
<evidence type="ECO:0000256" key="1">
    <source>
        <dbReference type="ARBA" id="ARBA00023015"/>
    </source>
</evidence>
<dbReference type="PROSITE" id="PS50043">
    <property type="entry name" value="HTH_LUXR_2"/>
    <property type="match status" value="1"/>
</dbReference>
<proteinExistence type="predicted"/>
<feature type="domain" description="HTH luxR-type" evidence="4">
    <location>
        <begin position="800"/>
        <end position="865"/>
    </location>
</feature>
<dbReference type="SMART" id="SM00421">
    <property type="entry name" value="HTH_LUXR"/>
    <property type="match status" value="1"/>
</dbReference>
<dbReference type="InterPro" id="IPR036388">
    <property type="entry name" value="WH-like_DNA-bd_sf"/>
</dbReference>
<dbReference type="PANTHER" id="PTHR44688">
    <property type="entry name" value="DNA-BINDING TRANSCRIPTIONAL ACTIVATOR DEVR_DOSR"/>
    <property type="match status" value="1"/>
</dbReference>
<evidence type="ECO:0000256" key="2">
    <source>
        <dbReference type="ARBA" id="ARBA00023125"/>
    </source>
</evidence>
<dbReference type="CDD" id="cd06170">
    <property type="entry name" value="LuxR_C_like"/>
    <property type="match status" value="1"/>
</dbReference>
<evidence type="ECO:0000259" key="4">
    <source>
        <dbReference type="PROSITE" id="PS50043"/>
    </source>
</evidence>
<name>A0ABT1QF50_9NOCA</name>